<name>E6U151_EVAC2</name>
<keyword evidence="8" id="KW-0808">Transferase</keyword>
<dbReference type="Proteomes" id="UP000001401">
    <property type="component" value="Chromosome"/>
</dbReference>
<dbReference type="InterPro" id="IPR000192">
    <property type="entry name" value="Aminotrans_V_dom"/>
</dbReference>
<evidence type="ECO:0000256" key="5">
    <source>
        <dbReference type="ARBA" id="ARBA00023004"/>
    </source>
</evidence>
<dbReference type="GO" id="GO:0046872">
    <property type="term" value="F:metal ion binding"/>
    <property type="evidence" value="ECO:0007669"/>
    <property type="project" value="UniProtKB-KW"/>
</dbReference>
<evidence type="ECO:0000256" key="1">
    <source>
        <dbReference type="ARBA" id="ARBA00001933"/>
    </source>
</evidence>
<keyword evidence="9" id="KW-1185">Reference proteome</keyword>
<dbReference type="PIRSF" id="PIRSF005572">
    <property type="entry name" value="NifS"/>
    <property type="match status" value="1"/>
</dbReference>
<dbReference type="SUPFAM" id="SSF53383">
    <property type="entry name" value="PLP-dependent transferases"/>
    <property type="match status" value="1"/>
</dbReference>
<dbReference type="AlphaFoldDB" id="E6U151"/>
<reference evidence="8" key="1">
    <citation type="submission" date="2010-12" db="EMBL/GenBank/DDBJ databases">
        <title>Complete sequence of Bacillus cellulosilyticus DSM 2522.</title>
        <authorList>
            <consortium name="US DOE Joint Genome Institute"/>
            <person name="Lucas S."/>
            <person name="Copeland A."/>
            <person name="Lapidus A."/>
            <person name="Cheng J.-F."/>
            <person name="Bruce D."/>
            <person name="Goodwin L."/>
            <person name="Pitluck S."/>
            <person name="Chertkov O."/>
            <person name="Detter J.C."/>
            <person name="Han C."/>
            <person name="Tapia R."/>
            <person name="Land M."/>
            <person name="Hauser L."/>
            <person name="Jeffries C."/>
            <person name="Kyrpides N."/>
            <person name="Ivanova N."/>
            <person name="Mikhailova N."/>
            <person name="Brumm P."/>
            <person name="Mead D."/>
            <person name="Woyke T."/>
        </authorList>
    </citation>
    <scope>NUCLEOTIDE SEQUENCE [LARGE SCALE GENOMIC DNA]</scope>
    <source>
        <strain evidence="8">DSM 2522</strain>
    </source>
</reference>
<keyword evidence="5" id="KW-0408">Iron</keyword>
<keyword evidence="4" id="KW-0663">Pyridoxal phosphate</keyword>
<dbReference type="GO" id="GO:0051536">
    <property type="term" value="F:iron-sulfur cluster binding"/>
    <property type="evidence" value="ECO:0007669"/>
    <property type="project" value="UniProtKB-KW"/>
</dbReference>
<dbReference type="Pfam" id="PF00266">
    <property type="entry name" value="Aminotran_5"/>
    <property type="match status" value="1"/>
</dbReference>
<keyword evidence="3" id="KW-0479">Metal-binding</keyword>
<dbReference type="RefSeq" id="WP_013489828.1">
    <property type="nucleotide sequence ID" value="NC_014829.1"/>
</dbReference>
<dbReference type="STRING" id="649639.Bcell_3255"/>
<comment type="cofactor">
    <cofactor evidence="1">
        <name>pyridoxal 5'-phosphate</name>
        <dbReference type="ChEBI" id="CHEBI:597326"/>
    </cofactor>
</comment>
<dbReference type="NCBIfam" id="NF002806">
    <property type="entry name" value="PRK02948.1"/>
    <property type="match status" value="1"/>
</dbReference>
<dbReference type="Gene3D" id="3.40.640.10">
    <property type="entry name" value="Type I PLP-dependent aspartate aminotransferase-like (Major domain)"/>
    <property type="match status" value="1"/>
</dbReference>
<dbReference type="InterPro" id="IPR015422">
    <property type="entry name" value="PyrdxlP-dep_Trfase_small"/>
</dbReference>
<evidence type="ECO:0000256" key="6">
    <source>
        <dbReference type="ARBA" id="ARBA00023014"/>
    </source>
</evidence>
<dbReference type="InterPro" id="IPR016454">
    <property type="entry name" value="Cysteine_dSase"/>
</dbReference>
<dbReference type="GO" id="GO:0031071">
    <property type="term" value="F:cysteine desulfurase activity"/>
    <property type="evidence" value="ECO:0007669"/>
    <property type="project" value="UniProtKB-EC"/>
</dbReference>
<dbReference type="EC" id="2.8.1.7" evidence="8"/>
<gene>
    <name evidence="8" type="ordered locus">Bcell_3255</name>
</gene>
<proteinExistence type="inferred from homology"/>
<evidence type="ECO:0000259" key="7">
    <source>
        <dbReference type="Pfam" id="PF00266"/>
    </source>
</evidence>
<dbReference type="FunFam" id="3.40.640.10:FF:000084">
    <property type="entry name" value="IscS-like cysteine desulfurase"/>
    <property type="match status" value="1"/>
</dbReference>
<sequence>MIYFDNSATTKPYIEVIETYTKVSTEFFGNPSSLHPLGKASERLLNQARDMMANLMQIKPQEIIFTSGGTEGNNLAIKGAVYRLQSRGNHLITTSVEHASVLEVFRQLEQEGFSVTYLEPNNDGIITEKQVKEAINEDTVLVSIIHVNNEVGTINPIQSIGKMLKEYPKVLFHVDHVQGIGKVPLNFHKSYIDLCTISAHKFHGIKGNGALFIREGIRLHPLLNGGSQERKIRAGTENVPGAVAMVKALRLSLDNKNKLDDMRQINGYLEKQCAQINGVVINSPKERAPHLLNISIPGVKPEVLVQALAEKNIYVSTKSACSSKLSEPSKVLLAMGYDEDRASSAIRLSLSYDNTKEEANEFLRQFKTVVELLKKVVEK</sequence>
<dbReference type="Gene3D" id="3.90.1150.10">
    <property type="entry name" value="Aspartate Aminotransferase, domain 1"/>
    <property type="match status" value="1"/>
</dbReference>
<evidence type="ECO:0000256" key="3">
    <source>
        <dbReference type="ARBA" id="ARBA00022723"/>
    </source>
</evidence>
<dbReference type="Gene3D" id="1.10.260.50">
    <property type="match status" value="1"/>
</dbReference>
<evidence type="ECO:0000313" key="9">
    <source>
        <dbReference type="Proteomes" id="UP000001401"/>
    </source>
</evidence>
<dbReference type="InterPro" id="IPR015424">
    <property type="entry name" value="PyrdxlP-dep_Trfase"/>
</dbReference>
<accession>E6U151</accession>
<evidence type="ECO:0000313" key="8">
    <source>
        <dbReference type="EMBL" id="ADU31497.1"/>
    </source>
</evidence>
<dbReference type="InterPro" id="IPR015421">
    <property type="entry name" value="PyrdxlP-dep_Trfase_major"/>
</dbReference>
<dbReference type="EMBL" id="CP002394">
    <property type="protein sequence ID" value="ADU31497.1"/>
    <property type="molecule type" value="Genomic_DNA"/>
</dbReference>
<evidence type="ECO:0000256" key="4">
    <source>
        <dbReference type="ARBA" id="ARBA00022898"/>
    </source>
</evidence>
<organism evidence="8 9">
    <name type="scientific">Evansella cellulosilytica (strain ATCC 21833 / DSM 2522 / FERM P-1141 / JCM 9156 / N-4)</name>
    <name type="common">Bacillus cellulosilyticus</name>
    <dbReference type="NCBI Taxonomy" id="649639"/>
    <lineage>
        <taxon>Bacteria</taxon>
        <taxon>Bacillati</taxon>
        <taxon>Bacillota</taxon>
        <taxon>Bacilli</taxon>
        <taxon>Bacillales</taxon>
        <taxon>Bacillaceae</taxon>
        <taxon>Evansella</taxon>
    </lineage>
</organism>
<dbReference type="PANTHER" id="PTHR11601:SF50">
    <property type="entry name" value="CYSTEINE DESULFURASE ISCS 2-RELATED"/>
    <property type="match status" value="1"/>
</dbReference>
<feature type="domain" description="Aminotransferase class V" evidence="7">
    <location>
        <begin position="2"/>
        <end position="361"/>
    </location>
</feature>
<dbReference type="KEGG" id="bco:Bcell_3255"/>
<comment type="similarity">
    <text evidence="2">Belongs to the class-V pyridoxal-phosphate-dependent aminotransferase family. NifS/IscS subfamily.</text>
</comment>
<evidence type="ECO:0000256" key="2">
    <source>
        <dbReference type="ARBA" id="ARBA00006490"/>
    </source>
</evidence>
<keyword evidence="6" id="KW-0411">Iron-sulfur</keyword>
<dbReference type="OrthoDB" id="9808002at2"/>
<dbReference type="PANTHER" id="PTHR11601">
    <property type="entry name" value="CYSTEINE DESULFURYLASE FAMILY MEMBER"/>
    <property type="match status" value="1"/>
</dbReference>
<dbReference type="eggNOG" id="COG1104">
    <property type="taxonomic scope" value="Bacteria"/>
</dbReference>
<protein>
    <submittedName>
        <fullName evidence="8">Cysteine desulfurase</fullName>
        <ecNumber evidence="8">2.8.1.7</ecNumber>
    </submittedName>
</protein>
<dbReference type="HOGENOM" id="CLU_003433_0_0_9"/>